<evidence type="ECO:0000313" key="3">
    <source>
        <dbReference type="EMBL" id="MFB9104955.1"/>
    </source>
</evidence>
<evidence type="ECO:0000256" key="1">
    <source>
        <dbReference type="SAM" id="SignalP"/>
    </source>
</evidence>
<dbReference type="InterPro" id="IPR000326">
    <property type="entry name" value="PAP2/HPO"/>
</dbReference>
<feature type="signal peptide" evidence="1">
    <location>
        <begin position="1"/>
        <end position="20"/>
    </location>
</feature>
<dbReference type="Pfam" id="PF01569">
    <property type="entry name" value="PAP2"/>
    <property type="match status" value="1"/>
</dbReference>
<dbReference type="Gene3D" id="1.20.144.10">
    <property type="entry name" value="Phosphatidic acid phosphatase type 2/haloperoxidase"/>
    <property type="match status" value="1"/>
</dbReference>
<dbReference type="InterPro" id="IPR036938">
    <property type="entry name" value="PAP2/HPO_sf"/>
</dbReference>
<sequence>MIIKTLFTAALLCLFTAKLSGQQLLDTQKPSDSASIGTLALYDLKQSIRGIGYSFTRPLHWKKKDFTTLGTFVVGTLALSTIDDESSALFVKNERHVPNLFMDAGTEFGSPQVYFIANAALYGTGLIMKNEKLRKTSVLIISSSITTGVIQSIAKTAIGRARPRNVANGLNSRDFEFWSDKPEFHSFPSGHTVLSVTMAHAVAKQFNNTWSKIGVYSLGSVAPISRLFAGAHWLTDVGAATFLSIVVVDAVDNFLFKTNAYDYPKRKKQISWNFSFSGNKVGLVGTF</sequence>
<dbReference type="SUPFAM" id="SSF48317">
    <property type="entry name" value="Acid phosphatase/Vanadium-dependent haloperoxidase"/>
    <property type="match status" value="1"/>
</dbReference>
<feature type="domain" description="Phosphatidic acid phosphatase type 2/haloperoxidase" evidence="2">
    <location>
        <begin position="140"/>
        <end position="252"/>
    </location>
</feature>
<dbReference type="SMART" id="SM00014">
    <property type="entry name" value="acidPPc"/>
    <property type="match status" value="1"/>
</dbReference>
<gene>
    <name evidence="3" type="ORF">ACFFU1_08590</name>
</gene>
<proteinExistence type="predicted"/>
<protein>
    <submittedName>
        <fullName evidence="3">Phosphatase PAP2 family protein</fullName>
    </submittedName>
</protein>
<keyword evidence="1" id="KW-0732">Signal</keyword>
<comment type="caution">
    <text evidence="3">The sequence shown here is derived from an EMBL/GenBank/DDBJ whole genome shotgun (WGS) entry which is preliminary data.</text>
</comment>
<organism evidence="3 4">
    <name type="scientific">Algibacter miyuki</name>
    <dbReference type="NCBI Taxonomy" id="1306933"/>
    <lineage>
        <taxon>Bacteria</taxon>
        <taxon>Pseudomonadati</taxon>
        <taxon>Bacteroidota</taxon>
        <taxon>Flavobacteriia</taxon>
        <taxon>Flavobacteriales</taxon>
        <taxon>Flavobacteriaceae</taxon>
        <taxon>Algibacter</taxon>
    </lineage>
</organism>
<dbReference type="EMBL" id="JBHMFA010000005">
    <property type="protein sequence ID" value="MFB9104955.1"/>
    <property type="molecule type" value="Genomic_DNA"/>
</dbReference>
<dbReference type="RefSeq" id="WP_290272964.1">
    <property type="nucleotide sequence ID" value="NZ_JAUFQP010000013.1"/>
</dbReference>
<dbReference type="Proteomes" id="UP001589590">
    <property type="component" value="Unassembled WGS sequence"/>
</dbReference>
<evidence type="ECO:0000313" key="4">
    <source>
        <dbReference type="Proteomes" id="UP001589590"/>
    </source>
</evidence>
<accession>A0ABV5GZ70</accession>
<name>A0ABV5GZ70_9FLAO</name>
<evidence type="ECO:0000259" key="2">
    <source>
        <dbReference type="SMART" id="SM00014"/>
    </source>
</evidence>
<keyword evidence="4" id="KW-1185">Reference proteome</keyword>
<feature type="chain" id="PRO_5046633353" evidence="1">
    <location>
        <begin position="21"/>
        <end position="287"/>
    </location>
</feature>
<reference evidence="3 4" key="1">
    <citation type="submission" date="2024-09" db="EMBL/GenBank/DDBJ databases">
        <authorList>
            <person name="Sun Q."/>
            <person name="Mori K."/>
        </authorList>
    </citation>
    <scope>NUCLEOTIDE SEQUENCE [LARGE SCALE GENOMIC DNA]</scope>
    <source>
        <strain evidence="3 4">CECT 8300</strain>
    </source>
</reference>